<keyword evidence="1" id="KW-0645">Protease</keyword>
<dbReference type="EMBL" id="CP037968">
    <property type="protein sequence ID" value="QYZ78687.1"/>
    <property type="molecule type" value="Genomic_DNA"/>
</dbReference>
<keyword evidence="5" id="KW-0482">Metalloprotease</keyword>
<reference evidence="7" key="2">
    <citation type="submission" date="2019-03" db="EMBL/GenBank/DDBJ databases">
        <authorList>
            <person name="Chen S.-C."/>
            <person name="Wu S.-Y."/>
            <person name="Lai M.-C."/>
        </authorList>
    </citation>
    <scope>NUCLEOTIDE SEQUENCE</scope>
    <source>
        <strain evidence="7">ML15</strain>
    </source>
</reference>
<proteinExistence type="predicted"/>
<evidence type="ECO:0000256" key="3">
    <source>
        <dbReference type="ARBA" id="ARBA00022801"/>
    </source>
</evidence>
<keyword evidence="7" id="KW-0418">Kinase</keyword>
<dbReference type="GO" id="GO:0016301">
    <property type="term" value="F:kinase activity"/>
    <property type="evidence" value="ECO:0007669"/>
    <property type="project" value="UniProtKB-KW"/>
</dbReference>
<keyword evidence="7" id="KW-0808">Transferase</keyword>
<sequence>MKKIILIAGVLALILVLAIFSLFPGDDGEGGPLPADLKGAGTAFEVSTAFPELTNASYPLYRTDVPTVTTQSVEEVAARFGMTGKAEVCNQRTGEIRVVDDSKDGPVRLSMYPASGAVLYEVPDRMFPDAVTEPPALPSRDEAIAIADAFLEERGLLPAGAEVSAVEVDQRHEVWQAGSSEPEEIYDVTLAVRYARTLDGVPVYGDEMAVTIGDGGDVVGMVRCWREVEAAGETPVISAEEAYDHLKAGKTVRPCEMSGYDRVSIEEISVGYWMEPRISEQNTVAPVWVFSGIAYHDGAEEPYREYVAAVEGEME</sequence>
<accession>A0A8G1A245</accession>
<dbReference type="InterPro" id="IPR011096">
    <property type="entry name" value="FTP_domain"/>
</dbReference>
<protein>
    <submittedName>
        <fullName evidence="7">Calcium-dependent protein kinase</fullName>
    </submittedName>
</protein>
<evidence type="ECO:0000259" key="6">
    <source>
        <dbReference type="Pfam" id="PF07504"/>
    </source>
</evidence>
<dbReference type="GO" id="GO:0046872">
    <property type="term" value="F:metal ion binding"/>
    <property type="evidence" value="ECO:0007669"/>
    <property type="project" value="UniProtKB-KW"/>
</dbReference>
<evidence type="ECO:0000256" key="1">
    <source>
        <dbReference type="ARBA" id="ARBA00022670"/>
    </source>
</evidence>
<dbReference type="AlphaFoldDB" id="A0A8G1A245"/>
<gene>
    <name evidence="7" type="ORF">E2N92_04220</name>
</gene>
<keyword evidence="3" id="KW-0378">Hydrolase</keyword>
<reference evidence="7" key="1">
    <citation type="journal article" date="2005" name="Int. J. Syst. Evol. Microbiol.">
        <title>Methanofollis formosanus sp. nov., isolated from a fish pond.</title>
        <authorList>
            <person name="Wu S.Y."/>
            <person name="Chen S.C."/>
            <person name="Lai M.C."/>
        </authorList>
    </citation>
    <scope>NUCLEOTIDE SEQUENCE</scope>
    <source>
        <strain evidence="7">ML15</strain>
    </source>
</reference>
<evidence type="ECO:0000256" key="2">
    <source>
        <dbReference type="ARBA" id="ARBA00022723"/>
    </source>
</evidence>
<dbReference type="Pfam" id="PF07504">
    <property type="entry name" value="FTP"/>
    <property type="match status" value="1"/>
</dbReference>
<evidence type="ECO:0000313" key="7">
    <source>
        <dbReference type="EMBL" id="QYZ78687.1"/>
    </source>
</evidence>
<evidence type="ECO:0000256" key="4">
    <source>
        <dbReference type="ARBA" id="ARBA00022833"/>
    </source>
</evidence>
<organism evidence="7 8">
    <name type="scientific">Methanofollis formosanus</name>
    <dbReference type="NCBI Taxonomy" id="299308"/>
    <lineage>
        <taxon>Archaea</taxon>
        <taxon>Methanobacteriati</taxon>
        <taxon>Methanobacteriota</taxon>
        <taxon>Stenosarchaea group</taxon>
        <taxon>Methanomicrobia</taxon>
        <taxon>Methanomicrobiales</taxon>
        <taxon>Methanomicrobiaceae</taxon>
        <taxon>Methanofollis</taxon>
    </lineage>
</organism>
<keyword evidence="8" id="KW-1185">Reference proteome</keyword>
<name>A0A8G1A245_9EURY</name>
<keyword evidence="4" id="KW-0862">Zinc</keyword>
<evidence type="ECO:0000313" key="8">
    <source>
        <dbReference type="Proteomes" id="UP000826709"/>
    </source>
</evidence>
<dbReference type="GO" id="GO:0008237">
    <property type="term" value="F:metallopeptidase activity"/>
    <property type="evidence" value="ECO:0007669"/>
    <property type="project" value="UniProtKB-KW"/>
</dbReference>
<dbReference type="GO" id="GO:0006508">
    <property type="term" value="P:proteolysis"/>
    <property type="evidence" value="ECO:0007669"/>
    <property type="project" value="UniProtKB-KW"/>
</dbReference>
<feature type="domain" description="FTP" evidence="6">
    <location>
        <begin position="192"/>
        <end position="221"/>
    </location>
</feature>
<dbReference type="RefSeq" id="WP_220682448.1">
    <property type="nucleotide sequence ID" value="NZ_CP037968.1"/>
</dbReference>
<dbReference type="KEGG" id="mfk:E2N92_04220"/>
<dbReference type="Proteomes" id="UP000826709">
    <property type="component" value="Chromosome"/>
</dbReference>
<dbReference type="OrthoDB" id="105383at2157"/>
<evidence type="ECO:0000256" key="5">
    <source>
        <dbReference type="ARBA" id="ARBA00023049"/>
    </source>
</evidence>
<keyword evidence="2" id="KW-0479">Metal-binding</keyword>